<organism evidence="11 12">
    <name type="scientific">Acanthosepion pharaonis</name>
    <name type="common">Pharaoh cuttlefish</name>
    <name type="synonym">Sepia pharaonis</name>
    <dbReference type="NCBI Taxonomy" id="158019"/>
    <lineage>
        <taxon>Eukaryota</taxon>
        <taxon>Metazoa</taxon>
        <taxon>Spiralia</taxon>
        <taxon>Lophotrochozoa</taxon>
        <taxon>Mollusca</taxon>
        <taxon>Cephalopoda</taxon>
        <taxon>Coleoidea</taxon>
        <taxon>Decapodiformes</taxon>
        <taxon>Sepiida</taxon>
        <taxon>Sepiina</taxon>
        <taxon>Sepiidae</taxon>
        <taxon>Acanthosepion</taxon>
    </lineage>
</organism>
<protein>
    <submittedName>
        <fullName evidence="11">PAX2</fullName>
    </submittedName>
</protein>
<dbReference type="PANTHER" id="PTHR45636:SF41">
    <property type="entry name" value="PAIRED BOX PROTEIN PAX-6-RELATED"/>
    <property type="match status" value="1"/>
</dbReference>
<reference evidence="11" key="1">
    <citation type="submission" date="2021-01" db="EMBL/GenBank/DDBJ databases">
        <authorList>
            <person name="Li R."/>
            <person name="Bekaert M."/>
        </authorList>
    </citation>
    <scope>NUCLEOTIDE SEQUENCE</scope>
    <source>
        <strain evidence="11">Farmed</strain>
    </source>
</reference>
<keyword evidence="7" id="KW-0539">Nucleus</keyword>
<evidence type="ECO:0000256" key="5">
    <source>
        <dbReference type="ARBA" id="ARBA00023125"/>
    </source>
</evidence>
<feature type="region of interest" description="Disordered" evidence="8">
    <location>
        <begin position="38"/>
        <end position="63"/>
    </location>
</feature>
<keyword evidence="3" id="KW-0563">Paired box</keyword>
<dbReference type="Gene3D" id="1.10.10.10">
    <property type="entry name" value="Winged helix-like DNA-binding domain superfamily/Winged helix DNA-binding domain"/>
    <property type="match status" value="1"/>
</dbReference>
<gene>
    <name evidence="11" type="ORF">SPHA_72298</name>
</gene>
<dbReference type="InterPro" id="IPR036388">
    <property type="entry name" value="WH-like_DNA-bd_sf"/>
</dbReference>
<evidence type="ECO:0000256" key="7">
    <source>
        <dbReference type="ARBA" id="ARBA00023242"/>
    </source>
</evidence>
<evidence type="ECO:0000256" key="2">
    <source>
        <dbReference type="ARBA" id="ARBA00022473"/>
    </source>
</evidence>
<evidence type="ECO:0000256" key="9">
    <source>
        <dbReference type="SAM" id="Phobius"/>
    </source>
</evidence>
<dbReference type="GO" id="GO:0005634">
    <property type="term" value="C:nucleus"/>
    <property type="evidence" value="ECO:0007669"/>
    <property type="project" value="UniProtKB-SubCell"/>
</dbReference>
<dbReference type="InterPro" id="IPR009057">
    <property type="entry name" value="Homeodomain-like_sf"/>
</dbReference>
<evidence type="ECO:0000313" key="12">
    <source>
        <dbReference type="Proteomes" id="UP000597762"/>
    </source>
</evidence>
<evidence type="ECO:0000259" key="10">
    <source>
        <dbReference type="PROSITE" id="PS51057"/>
    </source>
</evidence>
<dbReference type="PROSITE" id="PS51057">
    <property type="entry name" value="PAIRED_2"/>
    <property type="match status" value="1"/>
</dbReference>
<dbReference type="Pfam" id="PF00292">
    <property type="entry name" value="PAX"/>
    <property type="match status" value="1"/>
</dbReference>
<sequence length="183" mass="20317">MFAWEIRDRLLSENICSQDNVPSVSSINRIVRNRAAEKAKAQNPQAQSSPPLQGEAPPPALNQTQAPAGADDFNFLIFFYCSKSIYLSIYLSIYNVLLFISLTHSLYTYMPITFCHFYFGIDLISPHRSSLLLSTQFAFKRVFESSAVITQPCPFLLGVLLSRSTLMAAASIRALLPGSASKL</sequence>
<evidence type="ECO:0000256" key="6">
    <source>
        <dbReference type="ARBA" id="ARBA00023163"/>
    </source>
</evidence>
<dbReference type="InterPro" id="IPR043565">
    <property type="entry name" value="PAX_fam"/>
</dbReference>
<dbReference type="GO" id="GO:0000981">
    <property type="term" value="F:DNA-binding transcription factor activity, RNA polymerase II-specific"/>
    <property type="evidence" value="ECO:0007669"/>
    <property type="project" value="TreeGrafter"/>
</dbReference>
<keyword evidence="2" id="KW-0217">Developmental protein</keyword>
<dbReference type="AlphaFoldDB" id="A0A812EH88"/>
<accession>A0A812EH88</accession>
<dbReference type="PANTHER" id="PTHR45636">
    <property type="entry name" value="PAIRED BOX PROTEIN PAX-6-RELATED-RELATED"/>
    <property type="match status" value="1"/>
</dbReference>
<evidence type="ECO:0000256" key="1">
    <source>
        <dbReference type="ARBA" id="ARBA00004123"/>
    </source>
</evidence>
<dbReference type="Proteomes" id="UP000597762">
    <property type="component" value="Unassembled WGS sequence"/>
</dbReference>
<evidence type="ECO:0000256" key="8">
    <source>
        <dbReference type="SAM" id="MobiDB-lite"/>
    </source>
</evidence>
<feature type="domain" description="Paired" evidence="10">
    <location>
        <begin position="1"/>
        <end position="34"/>
    </location>
</feature>
<keyword evidence="12" id="KW-1185">Reference proteome</keyword>
<keyword evidence="6" id="KW-0804">Transcription</keyword>
<evidence type="ECO:0000256" key="4">
    <source>
        <dbReference type="ARBA" id="ARBA00023015"/>
    </source>
</evidence>
<evidence type="ECO:0000313" key="11">
    <source>
        <dbReference type="EMBL" id="CAE1322289.1"/>
    </source>
</evidence>
<keyword evidence="9" id="KW-0812">Transmembrane</keyword>
<comment type="caution">
    <text evidence="11">The sequence shown here is derived from an EMBL/GenBank/DDBJ whole genome shotgun (WGS) entry which is preliminary data.</text>
</comment>
<dbReference type="SUPFAM" id="SSF46689">
    <property type="entry name" value="Homeodomain-like"/>
    <property type="match status" value="1"/>
</dbReference>
<keyword evidence="9" id="KW-0472">Membrane</keyword>
<dbReference type="EMBL" id="CAHIKZ030005305">
    <property type="protein sequence ID" value="CAE1322289.1"/>
    <property type="molecule type" value="Genomic_DNA"/>
</dbReference>
<dbReference type="InterPro" id="IPR001523">
    <property type="entry name" value="Paired_dom"/>
</dbReference>
<feature type="transmembrane region" description="Helical" evidence="9">
    <location>
        <begin position="85"/>
        <end position="107"/>
    </location>
</feature>
<feature type="compositionally biased region" description="Polar residues" evidence="8">
    <location>
        <begin position="42"/>
        <end position="51"/>
    </location>
</feature>
<dbReference type="OrthoDB" id="3225452at2759"/>
<name>A0A812EH88_ACAPH</name>
<keyword evidence="9" id="KW-1133">Transmembrane helix</keyword>
<dbReference type="GO" id="GO:0000978">
    <property type="term" value="F:RNA polymerase II cis-regulatory region sequence-specific DNA binding"/>
    <property type="evidence" value="ECO:0007669"/>
    <property type="project" value="TreeGrafter"/>
</dbReference>
<comment type="subcellular location">
    <subcellularLocation>
        <location evidence="1">Nucleus</location>
    </subcellularLocation>
</comment>
<proteinExistence type="predicted"/>
<keyword evidence="5" id="KW-0238">DNA-binding</keyword>
<keyword evidence="4" id="KW-0805">Transcription regulation</keyword>
<evidence type="ECO:0000256" key="3">
    <source>
        <dbReference type="ARBA" id="ARBA00022724"/>
    </source>
</evidence>